<evidence type="ECO:0000313" key="9">
    <source>
        <dbReference type="Proteomes" id="UP000186156"/>
    </source>
</evidence>
<evidence type="ECO:0000256" key="5">
    <source>
        <dbReference type="ARBA" id="ARBA00022989"/>
    </source>
</evidence>
<keyword evidence="4 7" id="KW-0812">Transmembrane</keyword>
<dbReference type="AlphaFoldDB" id="A0A1N7KMN9"/>
<dbReference type="Pfam" id="PF03773">
    <property type="entry name" value="ArsP_1"/>
    <property type="match status" value="1"/>
</dbReference>
<evidence type="ECO:0000256" key="7">
    <source>
        <dbReference type="SAM" id="Phobius"/>
    </source>
</evidence>
<organism evidence="8 9">
    <name type="scientific">Alicyclobacillus vulcanalis</name>
    <dbReference type="NCBI Taxonomy" id="252246"/>
    <lineage>
        <taxon>Bacteria</taxon>
        <taxon>Bacillati</taxon>
        <taxon>Bacillota</taxon>
        <taxon>Bacilli</taxon>
        <taxon>Bacillales</taxon>
        <taxon>Alicyclobacillaceae</taxon>
        <taxon>Alicyclobacillus</taxon>
    </lineage>
</organism>
<dbReference type="STRING" id="252246.SAMN05421799_10248"/>
<dbReference type="InterPro" id="IPR005524">
    <property type="entry name" value="DUF318"/>
</dbReference>
<evidence type="ECO:0000256" key="3">
    <source>
        <dbReference type="ARBA" id="ARBA00022475"/>
    </source>
</evidence>
<evidence type="ECO:0000256" key="4">
    <source>
        <dbReference type="ARBA" id="ARBA00022692"/>
    </source>
</evidence>
<dbReference type="InterPro" id="IPR052923">
    <property type="entry name" value="UPF0718"/>
</dbReference>
<feature type="transmembrane region" description="Helical" evidence="7">
    <location>
        <begin position="139"/>
        <end position="160"/>
    </location>
</feature>
<proteinExistence type="inferred from homology"/>
<keyword evidence="9" id="KW-1185">Reference proteome</keyword>
<sequence>MDRTLLWIAAVTGLGYALAWSKAPSDALDAARSSVAMLGQSLPWIVVSMFLAGLVSQWLQPEMVARWLGREAGLFGMVLGALIGMLGTGSRFAVYPLAVSLLAADASPGAVVAFTTSWQLTSLARLPAEFPFFGMPFALVRFAISFVISVAGGVLFEWLWRILSHFR</sequence>
<dbReference type="RefSeq" id="WP_076344805.1">
    <property type="nucleotide sequence ID" value="NZ_FTOO01000002.1"/>
</dbReference>
<dbReference type="GO" id="GO:0005886">
    <property type="term" value="C:plasma membrane"/>
    <property type="evidence" value="ECO:0007669"/>
    <property type="project" value="UniProtKB-SubCell"/>
</dbReference>
<keyword evidence="3" id="KW-1003">Cell membrane</keyword>
<protein>
    <submittedName>
        <fullName evidence="8">Predicted permease</fullName>
    </submittedName>
</protein>
<feature type="transmembrane region" description="Helical" evidence="7">
    <location>
        <begin position="67"/>
        <end position="87"/>
    </location>
</feature>
<name>A0A1N7KMN9_9BACL</name>
<keyword evidence="6 7" id="KW-0472">Membrane</keyword>
<dbReference type="EMBL" id="FTOO01000002">
    <property type="protein sequence ID" value="SIS62720.1"/>
    <property type="molecule type" value="Genomic_DNA"/>
</dbReference>
<dbReference type="PANTHER" id="PTHR34184:SF4">
    <property type="entry name" value="UPF0718 PROTEIN YCGR"/>
    <property type="match status" value="1"/>
</dbReference>
<gene>
    <name evidence="8" type="ORF">SAMN05421799_10248</name>
</gene>
<accession>A0A1N7KMN9</accession>
<dbReference type="Proteomes" id="UP000186156">
    <property type="component" value="Unassembled WGS sequence"/>
</dbReference>
<comment type="subcellular location">
    <subcellularLocation>
        <location evidence="1">Cell membrane</location>
        <topology evidence="1">Multi-pass membrane protein</topology>
    </subcellularLocation>
</comment>
<evidence type="ECO:0000256" key="1">
    <source>
        <dbReference type="ARBA" id="ARBA00004651"/>
    </source>
</evidence>
<evidence type="ECO:0000256" key="2">
    <source>
        <dbReference type="ARBA" id="ARBA00006386"/>
    </source>
</evidence>
<feature type="transmembrane region" description="Helical" evidence="7">
    <location>
        <begin position="35"/>
        <end position="55"/>
    </location>
</feature>
<evidence type="ECO:0000256" key="6">
    <source>
        <dbReference type="ARBA" id="ARBA00023136"/>
    </source>
</evidence>
<dbReference type="PANTHER" id="PTHR34184">
    <property type="entry name" value="UPF0718 PROTEIN YCGR"/>
    <property type="match status" value="1"/>
</dbReference>
<dbReference type="OrthoDB" id="5465282at2"/>
<comment type="similarity">
    <text evidence="2">Belongs to the UPF0718 family.</text>
</comment>
<keyword evidence="5 7" id="KW-1133">Transmembrane helix</keyword>
<evidence type="ECO:0000313" key="8">
    <source>
        <dbReference type="EMBL" id="SIS62720.1"/>
    </source>
</evidence>
<reference evidence="9" key="1">
    <citation type="submission" date="2017-01" db="EMBL/GenBank/DDBJ databases">
        <authorList>
            <person name="Varghese N."/>
            <person name="Submissions S."/>
        </authorList>
    </citation>
    <scope>NUCLEOTIDE SEQUENCE [LARGE SCALE GENOMIC DNA]</scope>
    <source>
        <strain evidence="9">DSM 16176</strain>
    </source>
</reference>